<reference evidence="2 3" key="1">
    <citation type="submission" date="2021-03" db="EMBL/GenBank/DDBJ databases">
        <title>Genomic Encyclopedia of Type Strains, Phase IV (KMG-IV): sequencing the most valuable type-strain genomes for metagenomic binning, comparative biology and taxonomic classification.</title>
        <authorList>
            <person name="Goeker M."/>
        </authorList>
    </citation>
    <scope>NUCLEOTIDE SEQUENCE [LARGE SCALE GENOMIC DNA]</scope>
    <source>
        <strain evidence="2 3">DSM 41954</strain>
    </source>
</reference>
<sequence length="311" mass="33647">MTAERKDTTVYEKDDPRSSLATATAPRPDSGAAIAAAQYFDLHRLAPPGAATPDARTAVVRAQNVVLVHTEARAGDDLDNGTLDGELAVVVTGASPAFTVATGDGGTRIDAPGLVVVPSGASRISVHGDGPLIRLVEAGEPAWRDRAANAGAYAEDHPRVAPLERWPEPVGGPAMRFYPLAEVPDDPARFGRIFRTRSFMVNFLPEMDGPRDPRKLSPHTHDDFEQLSLAVRGQYVHHIRTPWLSDSSQWRDDEHVRLGSPSLAIIPPPTVHTSEAGDPEVNQLIDIFSPPRTDFSEKPGWVLNADDYPMP</sequence>
<evidence type="ECO:0000313" key="2">
    <source>
        <dbReference type="EMBL" id="MBP2063533.1"/>
    </source>
</evidence>
<proteinExistence type="predicted"/>
<comment type="caution">
    <text evidence="2">The sequence shown here is derived from an EMBL/GenBank/DDBJ whole genome shotgun (WGS) entry which is preliminary data.</text>
</comment>
<dbReference type="RefSeq" id="WP_245388312.1">
    <property type="nucleotide sequence ID" value="NZ_BAABDR010000100.1"/>
</dbReference>
<dbReference type="Proteomes" id="UP000756710">
    <property type="component" value="Unassembled WGS sequence"/>
</dbReference>
<name>A0ABS4MV04_9ACTN</name>
<dbReference type="EMBL" id="JAGGLR010000012">
    <property type="protein sequence ID" value="MBP2063533.1"/>
    <property type="molecule type" value="Genomic_DNA"/>
</dbReference>
<feature type="region of interest" description="Disordered" evidence="1">
    <location>
        <begin position="1"/>
        <end position="29"/>
    </location>
</feature>
<dbReference type="Gene3D" id="2.60.120.10">
    <property type="entry name" value="Jelly Rolls"/>
    <property type="match status" value="1"/>
</dbReference>
<accession>A0ABS4MV04</accession>
<keyword evidence="3" id="KW-1185">Reference proteome</keyword>
<protein>
    <submittedName>
        <fullName evidence="2">Uncharacterized protein</fullName>
    </submittedName>
</protein>
<feature type="compositionally biased region" description="Basic and acidic residues" evidence="1">
    <location>
        <begin position="1"/>
        <end position="17"/>
    </location>
</feature>
<dbReference type="InterPro" id="IPR011051">
    <property type="entry name" value="RmlC_Cupin_sf"/>
</dbReference>
<evidence type="ECO:0000256" key="1">
    <source>
        <dbReference type="SAM" id="MobiDB-lite"/>
    </source>
</evidence>
<dbReference type="SUPFAM" id="SSF51182">
    <property type="entry name" value="RmlC-like cupins"/>
    <property type="match status" value="1"/>
</dbReference>
<dbReference type="InterPro" id="IPR014710">
    <property type="entry name" value="RmlC-like_jellyroll"/>
</dbReference>
<organism evidence="2 3">
    <name type="scientific">Streptomyces iranensis</name>
    <dbReference type="NCBI Taxonomy" id="576784"/>
    <lineage>
        <taxon>Bacteria</taxon>
        <taxon>Bacillati</taxon>
        <taxon>Actinomycetota</taxon>
        <taxon>Actinomycetes</taxon>
        <taxon>Kitasatosporales</taxon>
        <taxon>Streptomycetaceae</taxon>
        <taxon>Streptomyces</taxon>
        <taxon>Streptomyces violaceusniger group</taxon>
    </lineage>
</organism>
<gene>
    <name evidence="2" type="ORF">J2Z30_004554</name>
</gene>
<evidence type="ECO:0000313" key="3">
    <source>
        <dbReference type="Proteomes" id="UP000756710"/>
    </source>
</evidence>